<dbReference type="CDD" id="cd16494">
    <property type="entry name" value="RING-CH-C4HC3_ZSWM2"/>
    <property type="match status" value="1"/>
</dbReference>
<feature type="compositionally biased region" description="Polar residues" evidence="5">
    <location>
        <begin position="687"/>
        <end position="706"/>
    </location>
</feature>
<evidence type="ECO:0000256" key="1">
    <source>
        <dbReference type="ARBA" id="ARBA00022723"/>
    </source>
</evidence>
<dbReference type="InterPro" id="IPR039903">
    <property type="entry name" value="Zswim2"/>
</dbReference>
<keyword evidence="3" id="KW-0862">Zinc</keyword>
<dbReference type="InterPro" id="IPR013083">
    <property type="entry name" value="Znf_RING/FYVE/PHD"/>
</dbReference>
<evidence type="ECO:0000256" key="2">
    <source>
        <dbReference type="ARBA" id="ARBA00022771"/>
    </source>
</evidence>
<evidence type="ECO:0000256" key="3">
    <source>
        <dbReference type="ARBA" id="ARBA00022833"/>
    </source>
</evidence>
<dbReference type="SMART" id="SM00291">
    <property type="entry name" value="ZnF_ZZ"/>
    <property type="match status" value="1"/>
</dbReference>
<keyword evidence="1" id="KW-0479">Metal-binding</keyword>
<dbReference type="InterPro" id="IPR001841">
    <property type="entry name" value="Znf_RING"/>
</dbReference>
<protein>
    <recommendedName>
        <fullName evidence="10">RING-type domain-containing protein</fullName>
    </recommendedName>
</protein>
<name>A0ABQ8FKC6_9FUNG</name>
<dbReference type="InterPro" id="IPR000433">
    <property type="entry name" value="Znf_ZZ"/>
</dbReference>
<accession>A0ABQ8FKC6</accession>
<keyword evidence="9" id="KW-1185">Reference proteome</keyword>
<sequence>MSRLTLLRRKCPDVIQKLISKAQQSQFFILQEVGPMAFVLSGYSGVKRPHTFPSSLEMACNTSNIRDQTHHAKPLHPDDSPENIYINTNTPMVCRDRPHAVFDTPPLPSTHSATELPADSPATLTFKKVKVGLGLSQTCTCSKHMMDNDLCIHILWVMLKVFHIDPKNDMIYQTSLVDREIEEMLDNRRRKATQLRISVTPKLIKESIPINEPGDAHDMNPSLKSGETEPRKIDPGDVCAICQEELLNLHEPLAHCRFSCGNSIHTKCMNVLMDYQAKTLGMEKMECPLCRGNFGSMDELKKTFFLSKRGHNTIRGDASHQLKEKEYIHMGSQCQECKISPIAGNLHICAICLDVQMCGACFKAGAHSQHSFNHRIKRTGKLIRSKRVVDPMLPPNLVAQLEQRDITESDYEMLLTLDTPQQQGSIPLHIINKFPVIKLKGPKDKELVRLGEGTDGTCGVCQIKVGYGELVRQIPCGHGFHQPCIDRWLLYQRTVCPKCGLAAYSSTPLEDTDLDHVSLKPNTDAAIYHSSVSNIYGSTVQRHVRKVAGGNKKEAIIAPSRTLGSTERRIIPTTKSKEDSQSIDMMVFGSNAISLETPRSSVVPSTEISNLTSNSNTKTILPSLRKNLFDQPTTPLLLKPKAKPFQSHSVILHSTFLDNSHNLKTMKHPHFLSASDCASISIDGAPVSTSRTETSTQKPLSFSFSKSHTHTLRSSKSSHQDTNRPPRLFVSLTPKHVTHSLELERHAPSEIYVQSTRSILNKER</sequence>
<feature type="region of interest" description="Disordered" evidence="5">
    <location>
        <begin position="209"/>
        <end position="231"/>
    </location>
</feature>
<dbReference type="EMBL" id="JAFCIX010000060">
    <property type="protein sequence ID" value="KAH6599783.1"/>
    <property type="molecule type" value="Genomic_DNA"/>
</dbReference>
<dbReference type="SMART" id="SM00184">
    <property type="entry name" value="RING"/>
    <property type="match status" value="2"/>
</dbReference>
<dbReference type="PROSITE" id="PS50089">
    <property type="entry name" value="ZF_RING_2"/>
    <property type="match status" value="2"/>
</dbReference>
<gene>
    <name evidence="8" type="ORF">BASA50_002808</name>
</gene>
<dbReference type="Pfam" id="PF13639">
    <property type="entry name" value="zf-RING_2"/>
    <property type="match status" value="1"/>
</dbReference>
<dbReference type="PROSITE" id="PS50966">
    <property type="entry name" value="ZF_SWIM"/>
    <property type="match status" value="1"/>
</dbReference>
<evidence type="ECO:0000256" key="5">
    <source>
        <dbReference type="SAM" id="MobiDB-lite"/>
    </source>
</evidence>
<comment type="caution">
    <text evidence="8">The sequence shown here is derived from an EMBL/GenBank/DDBJ whole genome shotgun (WGS) entry which is preliminary data.</text>
</comment>
<evidence type="ECO:0000259" key="6">
    <source>
        <dbReference type="PROSITE" id="PS50089"/>
    </source>
</evidence>
<dbReference type="PANTHER" id="PTHR21540">
    <property type="entry name" value="RING FINGER AND SWIM DOMAIN-CONTAINING PROTEIN 2"/>
    <property type="match status" value="1"/>
</dbReference>
<feature type="domain" description="RING-type" evidence="6">
    <location>
        <begin position="239"/>
        <end position="291"/>
    </location>
</feature>
<evidence type="ECO:0000256" key="4">
    <source>
        <dbReference type="PROSITE-ProRule" id="PRU00175"/>
    </source>
</evidence>
<evidence type="ECO:0000259" key="7">
    <source>
        <dbReference type="PROSITE" id="PS50966"/>
    </source>
</evidence>
<dbReference type="CDD" id="cd16448">
    <property type="entry name" value="RING-H2"/>
    <property type="match status" value="1"/>
</dbReference>
<dbReference type="Proteomes" id="UP001648503">
    <property type="component" value="Unassembled WGS sequence"/>
</dbReference>
<organism evidence="8 9">
    <name type="scientific">Batrachochytrium salamandrivorans</name>
    <dbReference type="NCBI Taxonomy" id="1357716"/>
    <lineage>
        <taxon>Eukaryota</taxon>
        <taxon>Fungi</taxon>
        <taxon>Fungi incertae sedis</taxon>
        <taxon>Chytridiomycota</taxon>
        <taxon>Chytridiomycota incertae sedis</taxon>
        <taxon>Chytridiomycetes</taxon>
        <taxon>Rhizophydiales</taxon>
        <taxon>Rhizophydiales incertae sedis</taxon>
        <taxon>Batrachochytrium</taxon>
    </lineage>
</organism>
<feature type="domain" description="SWIM-type" evidence="7">
    <location>
        <begin position="129"/>
        <end position="162"/>
    </location>
</feature>
<proteinExistence type="predicted"/>
<dbReference type="PANTHER" id="PTHR21540:SF3">
    <property type="entry name" value="E3 UBIQUITIN-PROTEIN LIGASE ZSWIM2"/>
    <property type="match status" value="1"/>
</dbReference>
<evidence type="ECO:0000313" key="9">
    <source>
        <dbReference type="Proteomes" id="UP001648503"/>
    </source>
</evidence>
<evidence type="ECO:0008006" key="10">
    <source>
        <dbReference type="Google" id="ProtNLM"/>
    </source>
</evidence>
<evidence type="ECO:0000313" key="8">
    <source>
        <dbReference type="EMBL" id="KAH6599783.1"/>
    </source>
</evidence>
<reference evidence="8 9" key="1">
    <citation type="submission" date="2021-02" db="EMBL/GenBank/DDBJ databases">
        <title>Variation within the Batrachochytrium salamandrivorans European outbreak.</title>
        <authorList>
            <person name="Kelly M."/>
            <person name="Pasmans F."/>
            <person name="Shea T.P."/>
            <person name="Munoz J.F."/>
            <person name="Carranza S."/>
            <person name="Cuomo C.A."/>
            <person name="Martel A."/>
        </authorList>
    </citation>
    <scope>NUCLEOTIDE SEQUENCE [LARGE SCALE GENOMIC DNA]</scope>
    <source>
        <strain evidence="8 9">AMFP18/2</strain>
    </source>
</reference>
<feature type="region of interest" description="Disordered" evidence="5">
    <location>
        <begin position="686"/>
        <end position="728"/>
    </location>
</feature>
<dbReference type="SUPFAM" id="SSF57850">
    <property type="entry name" value="RING/U-box"/>
    <property type="match status" value="3"/>
</dbReference>
<dbReference type="InterPro" id="IPR007527">
    <property type="entry name" value="Znf_SWIM"/>
</dbReference>
<dbReference type="Gene3D" id="3.30.40.10">
    <property type="entry name" value="Zinc/RING finger domain, C3HC4 (zinc finger)"/>
    <property type="match status" value="2"/>
</dbReference>
<dbReference type="InterPro" id="IPR043145">
    <property type="entry name" value="Znf_ZZ_sf"/>
</dbReference>
<dbReference type="Gene3D" id="3.30.60.90">
    <property type="match status" value="1"/>
</dbReference>
<keyword evidence="2 4" id="KW-0863">Zinc-finger</keyword>
<feature type="domain" description="RING-type" evidence="6">
    <location>
        <begin position="458"/>
        <end position="499"/>
    </location>
</feature>